<evidence type="ECO:0000256" key="1">
    <source>
        <dbReference type="ARBA" id="ARBA00001933"/>
    </source>
</evidence>
<dbReference type="Pfam" id="PF01063">
    <property type="entry name" value="Aminotran_4"/>
    <property type="match status" value="1"/>
</dbReference>
<dbReference type="GO" id="GO:0009097">
    <property type="term" value="P:isoleucine biosynthetic process"/>
    <property type="evidence" value="ECO:0007669"/>
    <property type="project" value="UniProtKB-UniPathway"/>
</dbReference>
<gene>
    <name evidence="21 22" type="primary">ilvE</name>
    <name evidence="22" type="ORF">DIZ80_08045</name>
</gene>
<comment type="catalytic activity">
    <reaction evidence="15 21">
        <text>L-isoleucine + 2-oxoglutarate = (S)-3-methyl-2-oxopentanoate + L-glutamate</text>
        <dbReference type="Rhea" id="RHEA:24801"/>
        <dbReference type="ChEBI" id="CHEBI:16810"/>
        <dbReference type="ChEBI" id="CHEBI:29985"/>
        <dbReference type="ChEBI" id="CHEBI:35146"/>
        <dbReference type="ChEBI" id="CHEBI:58045"/>
        <dbReference type="EC" id="2.6.1.42"/>
    </reaction>
</comment>
<dbReference type="FunFam" id="3.20.10.10:FF:000002">
    <property type="entry name" value="D-alanine aminotransferase"/>
    <property type="match status" value="1"/>
</dbReference>
<evidence type="ECO:0000256" key="18">
    <source>
        <dbReference type="ARBA" id="ARBA00054027"/>
    </source>
</evidence>
<accession>A0A370DGM1</accession>
<dbReference type="GO" id="GO:0052655">
    <property type="term" value="F:L-valine-2-oxoglutarate transaminase activity"/>
    <property type="evidence" value="ECO:0007669"/>
    <property type="project" value="RHEA"/>
</dbReference>
<keyword evidence="12 21" id="KW-0100">Branched-chain amino acid biosynthesis</keyword>
<evidence type="ECO:0000256" key="8">
    <source>
        <dbReference type="ARBA" id="ARBA00022605"/>
    </source>
</evidence>
<dbReference type="InterPro" id="IPR050571">
    <property type="entry name" value="Class-IV_PLP-Dep_Aminotrnsfr"/>
</dbReference>
<dbReference type="GO" id="GO:0052654">
    <property type="term" value="F:L-leucine-2-oxoglutarate transaminase activity"/>
    <property type="evidence" value="ECO:0007669"/>
    <property type="project" value="RHEA"/>
</dbReference>
<dbReference type="GO" id="GO:0046656">
    <property type="term" value="P:folic acid biosynthetic process"/>
    <property type="evidence" value="ECO:0007669"/>
    <property type="project" value="UniProtKB-KW"/>
</dbReference>
<comment type="caution">
    <text evidence="22">The sequence shown here is derived from an EMBL/GenBank/DDBJ whole genome shotgun (WGS) entry which is preliminary data.</text>
</comment>
<keyword evidence="11" id="KW-0289">Folate biosynthesis</keyword>
<evidence type="ECO:0000256" key="20">
    <source>
        <dbReference type="RuleBase" id="RU004516"/>
    </source>
</evidence>
<dbReference type="GO" id="GO:0052656">
    <property type="term" value="F:L-isoleucine-2-oxoglutarate transaminase activity"/>
    <property type="evidence" value="ECO:0007669"/>
    <property type="project" value="RHEA"/>
</dbReference>
<keyword evidence="9 21" id="KW-0808">Transferase</keyword>
<dbReference type="InterPro" id="IPR018300">
    <property type="entry name" value="Aminotrans_IV_CS"/>
</dbReference>
<comment type="function">
    <text evidence="18">Involved in the biosynthesis of p-aminobenzoate (PABA), a precursor of tetrahydrofolate. Converts 4-amino-4-deoxychorismate into 4-aminobenzoate (PABA) and pyruvate.</text>
</comment>
<dbReference type="UniPathway" id="UPA00049">
    <property type="reaction ID" value="UER00062"/>
</dbReference>
<comment type="pathway">
    <text evidence="13">Cofactor biosynthesis; tetrahydrofolate biosynthesis; 4-aminobenzoate from chorismate: step 2/2.</text>
</comment>
<evidence type="ECO:0000256" key="10">
    <source>
        <dbReference type="ARBA" id="ARBA00022898"/>
    </source>
</evidence>
<keyword evidence="8 21" id="KW-0028">Amino-acid biosynthesis</keyword>
<proteinExistence type="inferred from homology"/>
<comment type="catalytic activity">
    <reaction evidence="14 21">
        <text>L-valine + 2-oxoglutarate = 3-methyl-2-oxobutanoate + L-glutamate</text>
        <dbReference type="Rhea" id="RHEA:24813"/>
        <dbReference type="ChEBI" id="CHEBI:11851"/>
        <dbReference type="ChEBI" id="CHEBI:16810"/>
        <dbReference type="ChEBI" id="CHEBI:29985"/>
        <dbReference type="ChEBI" id="CHEBI:57762"/>
        <dbReference type="EC" id="2.6.1.42"/>
    </reaction>
</comment>
<comment type="pathway">
    <text evidence="4 21">Amino-acid biosynthesis; L-valine biosynthesis; L-valine from pyruvate: step 4/4.</text>
</comment>
<evidence type="ECO:0000256" key="16">
    <source>
        <dbReference type="ARBA" id="ARBA00049229"/>
    </source>
</evidence>
<dbReference type="GO" id="GO:0005829">
    <property type="term" value="C:cytosol"/>
    <property type="evidence" value="ECO:0007669"/>
    <property type="project" value="TreeGrafter"/>
</dbReference>
<dbReference type="InterPro" id="IPR036038">
    <property type="entry name" value="Aminotransferase-like"/>
</dbReference>
<organism evidence="22 23">
    <name type="scientific">endosymbiont of Galathealinum brachiosum</name>
    <dbReference type="NCBI Taxonomy" id="2200906"/>
    <lineage>
        <taxon>Bacteria</taxon>
        <taxon>Pseudomonadati</taxon>
        <taxon>Pseudomonadota</taxon>
        <taxon>Gammaproteobacteria</taxon>
        <taxon>sulfur-oxidizing symbionts</taxon>
    </lineage>
</organism>
<keyword evidence="7 21" id="KW-0032">Aminotransferase</keyword>
<dbReference type="GO" id="GO:0009099">
    <property type="term" value="P:L-valine biosynthetic process"/>
    <property type="evidence" value="ECO:0007669"/>
    <property type="project" value="UniProtKB-UniPathway"/>
</dbReference>
<evidence type="ECO:0000256" key="14">
    <source>
        <dbReference type="ARBA" id="ARBA00048212"/>
    </source>
</evidence>
<dbReference type="UniPathway" id="UPA00048">
    <property type="reaction ID" value="UER00073"/>
</dbReference>
<evidence type="ECO:0000256" key="11">
    <source>
        <dbReference type="ARBA" id="ARBA00022909"/>
    </source>
</evidence>
<comment type="catalytic activity">
    <reaction evidence="16 21">
        <text>L-leucine + 2-oxoglutarate = 4-methyl-2-oxopentanoate + L-glutamate</text>
        <dbReference type="Rhea" id="RHEA:18321"/>
        <dbReference type="ChEBI" id="CHEBI:16810"/>
        <dbReference type="ChEBI" id="CHEBI:17865"/>
        <dbReference type="ChEBI" id="CHEBI:29985"/>
        <dbReference type="ChEBI" id="CHEBI:57427"/>
        <dbReference type="EC" id="2.6.1.42"/>
    </reaction>
</comment>
<comment type="pathway">
    <text evidence="5 21">Amino-acid biosynthesis; L-leucine biosynthesis; L-leucine from 3-methyl-2-oxobutanoate: step 4/4.</text>
</comment>
<keyword evidence="10 20" id="KW-0663">Pyridoxal phosphate</keyword>
<dbReference type="Gene3D" id="3.30.470.10">
    <property type="match status" value="1"/>
</dbReference>
<protein>
    <recommendedName>
        <fullName evidence="21">Branched-chain-amino-acid aminotransferase</fullName>
        <shortName evidence="21">BCAT</shortName>
        <ecNumber evidence="21">2.6.1.42</ecNumber>
    </recommendedName>
</protein>
<dbReference type="PANTHER" id="PTHR42743:SF11">
    <property type="entry name" value="AMINODEOXYCHORISMATE LYASE"/>
    <property type="match status" value="1"/>
</dbReference>
<dbReference type="InterPro" id="IPR043131">
    <property type="entry name" value="BCAT-like_N"/>
</dbReference>
<dbReference type="EMBL" id="QFXC01000008">
    <property type="protein sequence ID" value="RDH84075.1"/>
    <property type="molecule type" value="Genomic_DNA"/>
</dbReference>
<dbReference type="AlphaFoldDB" id="A0A370DGM1"/>
<name>A0A370DGM1_9GAMM</name>
<evidence type="ECO:0000256" key="9">
    <source>
        <dbReference type="ARBA" id="ARBA00022679"/>
    </source>
</evidence>
<evidence type="ECO:0000256" key="7">
    <source>
        <dbReference type="ARBA" id="ARBA00022576"/>
    </source>
</evidence>
<comment type="similarity">
    <text evidence="6 19">Belongs to the class-IV pyridoxal-phosphate-dependent aminotransferase family.</text>
</comment>
<dbReference type="InterPro" id="IPR005785">
    <property type="entry name" value="B_amino_transI"/>
</dbReference>
<evidence type="ECO:0000313" key="22">
    <source>
        <dbReference type="EMBL" id="RDH84075.1"/>
    </source>
</evidence>
<dbReference type="SUPFAM" id="SSF56752">
    <property type="entry name" value="D-aminoacid aminotransferase-like PLP-dependent enzymes"/>
    <property type="match status" value="1"/>
</dbReference>
<dbReference type="EC" id="2.6.1.42" evidence="21"/>
<dbReference type="PROSITE" id="PS00770">
    <property type="entry name" value="AA_TRANSFER_CLASS_4"/>
    <property type="match status" value="1"/>
</dbReference>
<keyword evidence="23" id="KW-1185">Reference proteome</keyword>
<evidence type="ECO:0000256" key="19">
    <source>
        <dbReference type="RuleBase" id="RU004106"/>
    </source>
</evidence>
<comment type="catalytic activity">
    <reaction evidence="17">
        <text>4-amino-4-deoxychorismate = 4-aminobenzoate + pyruvate + H(+)</text>
        <dbReference type="Rhea" id="RHEA:16201"/>
        <dbReference type="ChEBI" id="CHEBI:15361"/>
        <dbReference type="ChEBI" id="CHEBI:15378"/>
        <dbReference type="ChEBI" id="CHEBI:17836"/>
        <dbReference type="ChEBI" id="CHEBI:58406"/>
        <dbReference type="EC" id="4.1.3.38"/>
    </reaction>
</comment>
<evidence type="ECO:0000256" key="6">
    <source>
        <dbReference type="ARBA" id="ARBA00009320"/>
    </source>
</evidence>
<dbReference type="InterPro" id="IPR001544">
    <property type="entry name" value="Aminotrans_IV"/>
</dbReference>
<evidence type="ECO:0000256" key="17">
    <source>
        <dbReference type="ARBA" id="ARBA00049529"/>
    </source>
</evidence>
<comment type="pathway">
    <text evidence="3 21">Amino-acid biosynthesis; L-isoleucine biosynthesis; L-isoleucine from 2-oxobutanoate: step 4/4.</text>
</comment>
<dbReference type="NCBIfam" id="TIGR01122">
    <property type="entry name" value="ilvE_I"/>
    <property type="match status" value="1"/>
</dbReference>
<sequence length="278" mass="30430">MNNEIVALEDAKISVMDHGLLYGDGIFEGIRFYNKKAYLLEPHLKRLTASAKALALDLPKSICDLTSTLQNVIDAYKEHQGYIRLIVIRGKGPLGINPALCKKPELIIIASPLNMSDEKAQQNGIRTIISATRRIPADCLDPRIKSLNYLNAILARIEANNAGVEEALMLNQQGFITEGTVDNIFIIMDGELCTTPSIDGSLAGITRDLILKLATESGIKTNIKSLAAYDIYAADECFLTGTGAELIPVSEVDGREYDASPGPVFKQLKELYQMSLMQ</sequence>
<dbReference type="Proteomes" id="UP000254266">
    <property type="component" value="Unassembled WGS sequence"/>
</dbReference>
<dbReference type="GO" id="GO:0008696">
    <property type="term" value="F:4-amino-4-deoxychorismate lyase activity"/>
    <property type="evidence" value="ECO:0007669"/>
    <property type="project" value="UniProtKB-EC"/>
</dbReference>
<evidence type="ECO:0000256" key="15">
    <source>
        <dbReference type="ARBA" id="ARBA00048798"/>
    </source>
</evidence>
<comment type="function">
    <text evidence="2 21">Acts on leucine, isoleucine and valine.</text>
</comment>
<evidence type="ECO:0000256" key="3">
    <source>
        <dbReference type="ARBA" id="ARBA00004824"/>
    </source>
</evidence>
<reference evidence="22 23" key="1">
    <citation type="journal article" date="2018" name="ISME J.">
        <title>Endosymbiont genomes yield clues of tubeworm success.</title>
        <authorList>
            <person name="Li Y."/>
            <person name="Liles M.R."/>
            <person name="Halanych K.M."/>
        </authorList>
    </citation>
    <scope>NUCLEOTIDE SEQUENCE [LARGE SCALE GENOMIC DNA]</scope>
    <source>
        <strain evidence="22">A1464</strain>
    </source>
</reference>
<comment type="cofactor">
    <cofactor evidence="1 20">
        <name>pyridoxal 5'-phosphate</name>
        <dbReference type="ChEBI" id="CHEBI:597326"/>
    </cofactor>
</comment>
<dbReference type="UniPathway" id="UPA00047">
    <property type="reaction ID" value="UER00058"/>
</dbReference>
<dbReference type="Gene3D" id="3.20.10.10">
    <property type="entry name" value="D-amino Acid Aminotransferase, subunit A, domain 2"/>
    <property type="match status" value="1"/>
</dbReference>
<evidence type="ECO:0000256" key="2">
    <source>
        <dbReference type="ARBA" id="ARBA00003109"/>
    </source>
</evidence>
<evidence type="ECO:0000256" key="5">
    <source>
        <dbReference type="ARBA" id="ARBA00005072"/>
    </source>
</evidence>
<evidence type="ECO:0000256" key="12">
    <source>
        <dbReference type="ARBA" id="ARBA00023304"/>
    </source>
</evidence>
<evidence type="ECO:0000256" key="21">
    <source>
        <dbReference type="RuleBase" id="RU364094"/>
    </source>
</evidence>
<dbReference type="InterPro" id="IPR043132">
    <property type="entry name" value="BCAT-like_C"/>
</dbReference>
<dbReference type="GO" id="GO:0009098">
    <property type="term" value="P:L-leucine biosynthetic process"/>
    <property type="evidence" value="ECO:0007669"/>
    <property type="project" value="UniProtKB-UniPathway"/>
</dbReference>
<evidence type="ECO:0000256" key="4">
    <source>
        <dbReference type="ARBA" id="ARBA00004931"/>
    </source>
</evidence>
<evidence type="ECO:0000256" key="13">
    <source>
        <dbReference type="ARBA" id="ARBA00035633"/>
    </source>
</evidence>
<dbReference type="PANTHER" id="PTHR42743">
    <property type="entry name" value="AMINO-ACID AMINOTRANSFERASE"/>
    <property type="match status" value="1"/>
</dbReference>
<evidence type="ECO:0000313" key="23">
    <source>
        <dbReference type="Proteomes" id="UP000254266"/>
    </source>
</evidence>